<keyword evidence="2" id="KW-1185">Reference proteome</keyword>
<dbReference type="OrthoDB" id="1738942at2759"/>
<dbReference type="CDD" id="cd01650">
    <property type="entry name" value="RT_nLTR_like"/>
    <property type="match status" value="1"/>
</dbReference>
<accession>A0A6P9F580</accession>
<name>A0A6P9F580_JUGRE</name>
<protein>
    <submittedName>
        <fullName evidence="3">Uncharacterized protein LOC118349651</fullName>
    </submittedName>
</protein>
<proteinExistence type="predicted"/>
<evidence type="ECO:0000259" key="1">
    <source>
        <dbReference type="Pfam" id="PF00078"/>
    </source>
</evidence>
<evidence type="ECO:0000313" key="3">
    <source>
        <dbReference type="RefSeq" id="XP_035551053.1"/>
    </source>
</evidence>
<feature type="domain" description="Reverse transcriptase" evidence="1">
    <location>
        <begin position="125"/>
        <end position="251"/>
    </location>
</feature>
<dbReference type="InterPro" id="IPR052343">
    <property type="entry name" value="Retrotransposon-Effector_Assoc"/>
</dbReference>
<dbReference type="Pfam" id="PF00078">
    <property type="entry name" value="RVT_1"/>
    <property type="match status" value="1"/>
</dbReference>
<dbReference type="InParanoid" id="A0A6P9F580"/>
<dbReference type="RefSeq" id="XP_035551053.1">
    <property type="nucleotide sequence ID" value="XM_035695160.1"/>
</dbReference>
<organism evidence="2 3">
    <name type="scientific">Juglans regia</name>
    <name type="common">English walnut</name>
    <dbReference type="NCBI Taxonomy" id="51240"/>
    <lineage>
        <taxon>Eukaryota</taxon>
        <taxon>Viridiplantae</taxon>
        <taxon>Streptophyta</taxon>
        <taxon>Embryophyta</taxon>
        <taxon>Tracheophyta</taxon>
        <taxon>Spermatophyta</taxon>
        <taxon>Magnoliopsida</taxon>
        <taxon>eudicotyledons</taxon>
        <taxon>Gunneridae</taxon>
        <taxon>Pentapetalae</taxon>
        <taxon>rosids</taxon>
        <taxon>fabids</taxon>
        <taxon>Fagales</taxon>
        <taxon>Juglandaceae</taxon>
        <taxon>Juglans</taxon>
    </lineage>
</organism>
<dbReference type="KEGG" id="jre:118349651"/>
<dbReference type="PANTHER" id="PTHR46890">
    <property type="entry name" value="NON-LTR RETROLELEMENT REVERSE TRANSCRIPTASE-LIKE PROTEIN-RELATED"/>
    <property type="match status" value="1"/>
</dbReference>
<sequence>MEGAELTEKSDIAKGFNRLLSAVFQSSKPSPASINQCTQGVVSRVTDEMLQQLDRPCTVEEVEVALRQMSPFKSPGPDGFSAGFYQDHWKIVSHDVSKAVIYFFIHRNLPKGWNHTHLVLIPKVKSPTSVREFRPISLCNVNYKLISMVLANRMKGILGKVICWNQSAFILNRLITDNIMVAYELLHSMHSKRKGRAGSMAIKLDMSKAYDRVEWDFLAAMLLKLGFSQNWTDLVMECVKSVSYSVVINGEPGKEILVKSVLQAIPTYTMSIFKLPILLLKEIETLLARFWWHHKGEGRGIHWKTWSSLGLVKNQDGLGFRDLSRFNKALLAKPVWRLMTDPHSLVSRVFKQKYFRKCDLLEVELKGSSSSFLWKSIWSSLELLKEGTVWRIGNGASIKISKDKWLPRPVTYQVQTPPNTLDPESRVEVLMDTENRSWKKDLVAAVFKEEEAKCSKKGTFSVKSAYFLATSLKGRYSGEGSKEGGNSDWWKALWRLEVPGKLLWSDLINLLTKENLELALVLMYHLWARRNAFIFQNQFSQPGSVSAKAQAELSLFCECNTVNKIRVEDSIRKGSTVIWKPPDQPFVKGNFDAAFNKTNGRMGMGIVIRDHADNTWLGQLIEDLQQFLVSNPSWQLNFVHRQANKVAHTAAQLAISNVIDCFWLNDGPPEVKSMVLKDVICSV</sequence>
<dbReference type="PANTHER" id="PTHR46890:SF48">
    <property type="entry name" value="RNA-DIRECTED DNA POLYMERASE"/>
    <property type="match status" value="1"/>
</dbReference>
<dbReference type="AlphaFoldDB" id="A0A6P9F580"/>
<evidence type="ECO:0000313" key="2">
    <source>
        <dbReference type="Proteomes" id="UP000235220"/>
    </source>
</evidence>
<dbReference type="Proteomes" id="UP000235220">
    <property type="component" value="Chromosome 10"/>
</dbReference>
<dbReference type="GeneID" id="118349651"/>
<dbReference type="InterPro" id="IPR000477">
    <property type="entry name" value="RT_dom"/>
</dbReference>
<reference evidence="3" key="1">
    <citation type="submission" date="2025-08" db="UniProtKB">
        <authorList>
            <consortium name="RefSeq"/>
        </authorList>
    </citation>
    <scope>IDENTIFICATION</scope>
    <source>
        <tissue evidence="3">Leaves</tissue>
    </source>
</reference>
<gene>
    <name evidence="3" type="primary">LOC118349651</name>
</gene>